<organism evidence="9 10">
    <name type="scientific">Polyplax serrata</name>
    <name type="common">Common mouse louse</name>
    <dbReference type="NCBI Taxonomy" id="468196"/>
    <lineage>
        <taxon>Eukaryota</taxon>
        <taxon>Metazoa</taxon>
        <taxon>Ecdysozoa</taxon>
        <taxon>Arthropoda</taxon>
        <taxon>Hexapoda</taxon>
        <taxon>Insecta</taxon>
        <taxon>Pterygota</taxon>
        <taxon>Neoptera</taxon>
        <taxon>Paraneoptera</taxon>
        <taxon>Psocodea</taxon>
        <taxon>Troctomorpha</taxon>
        <taxon>Phthiraptera</taxon>
        <taxon>Anoplura</taxon>
        <taxon>Polyplacidae</taxon>
        <taxon>Polyplax</taxon>
    </lineage>
</organism>
<evidence type="ECO:0000259" key="8">
    <source>
        <dbReference type="PROSITE" id="PS50126"/>
    </source>
</evidence>
<sequence length="791" mass="87634">MAIIFQKAPRLSRYQHFAANLWLDVKRKRFRMFTTQFDSVEPEEVLCEIQQKPDIEEHTVVANTSNGNITISAGKLAKFADGCARVTLNDTTVMATAVSKEKANAQSGFVPLTVVYQQKAAALGRIPLNFLRRELGQNENEILTARMIDRSLRPLFPQHFNWDTQIICNPLAMDGNNFPDVLSINAASAALAISDIPWMGPVGAVRVAYINDEVITNPNKKQLSESEINLVVVAVNRSNIVMLEGSCNILLNGLLKAIKHGVKECQFVVKAIEQLQKKCGKPKRLFAKPEIDMQLYNEIKFLSIDGLHEIFTDESHDKLSRDNAISNLCKTVLEQVNEKFGNTNGASEMFAQICKSAFRDLIFEKNLRCDGRTLSMLRNINSEVNLFKPLHGSALFQRGQTQVLCTVALDSPNSAMRMDRISMLSSGLKEKNFFVHYEFPPFATKEVGRLGPVGRREIGHGSLAEKALKVIIPDNFPFTIRLTSEVLESNGSSSMATVCGGTLALLDAGVPIKSSCAGVAMGIITKWSEGDGSQSEITDYRILTDLLGIEDYMGDMDFKIAGTFRKITALQMDIKVRGLPAKIVMETLTQAKGALTTILMEMNKTCAAPRKFFKGNQPVMEKVTVPVHLRSRFIGPGGTNVKKLEMDAGVEITEETVGEFIIFAPNKSALKEATQIIQEIIESHKEPQLEFGGVYTATIVEIKEHGCMVTLYPNMQPVLIHMSQLDQRNVSHPSALGMEVGHQFQVKYFGRDPVSGMMRLSRKVLQATAQVIQNHFKKVTTVNGDDSVKGN</sequence>
<evidence type="ECO:0000313" key="10">
    <source>
        <dbReference type="Proteomes" id="UP001359485"/>
    </source>
</evidence>
<evidence type="ECO:0000256" key="4">
    <source>
        <dbReference type="ARBA" id="ARBA00022695"/>
    </source>
</evidence>
<evidence type="ECO:0000256" key="6">
    <source>
        <dbReference type="ARBA" id="ARBA00031451"/>
    </source>
</evidence>
<dbReference type="InterPro" id="IPR036612">
    <property type="entry name" value="KH_dom_type_1_sf"/>
</dbReference>
<feature type="domain" description="S1 motif" evidence="8">
    <location>
        <begin position="692"/>
        <end position="763"/>
    </location>
</feature>
<dbReference type="InterPro" id="IPR004088">
    <property type="entry name" value="KH_dom_type_1"/>
</dbReference>
<keyword evidence="4" id="KW-0548">Nucleotidyltransferase</keyword>
<dbReference type="PANTHER" id="PTHR11252">
    <property type="entry name" value="POLYRIBONUCLEOTIDE NUCLEOTIDYLTRANSFERASE"/>
    <property type="match status" value="1"/>
</dbReference>
<dbReference type="PROSITE" id="PS50126">
    <property type="entry name" value="S1"/>
    <property type="match status" value="1"/>
</dbReference>
<evidence type="ECO:0000256" key="2">
    <source>
        <dbReference type="ARBA" id="ARBA00012416"/>
    </source>
</evidence>
<keyword evidence="10" id="KW-1185">Reference proteome</keyword>
<dbReference type="InterPro" id="IPR001247">
    <property type="entry name" value="ExoRNase_PH_dom1"/>
</dbReference>
<dbReference type="InterPro" id="IPR036345">
    <property type="entry name" value="ExoRNase_PH_dom2_sf"/>
</dbReference>
<dbReference type="EMBL" id="JAWJWF010000003">
    <property type="protein sequence ID" value="KAK6635293.1"/>
    <property type="molecule type" value="Genomic_DNA"/>
</dbReference>
<dbReference type="InterPro" id="IPR003029">
    <property type="entry name" value="S1_domain"/>
</dbReference>
<dbReference type="Pfam" id="PF01138">
    <property type="entry name" value="RNase_PH"/>
    <property type="match status" value="2"/>
</dbReference>
<dbReference type="SUPFAM" id="SSF55666">
    <property type="entry name" value="Ribonuclease PH domain 2-like"/>
    <property type="match status" value="2"/>
</dbReference>
<evidence type="ECO:0000256" key="7">
    <source>
        <dbReference type="PROSITE-ProRule" id="PRU00117"/>
    </source>
</evidence>
<evidence type="ECO:0000256" key="3">
    <source>
        <dbReference type="ARBA" id="ARBA00022679"/>
    </source>
</evidence>
<dbReference type="Pfam" id="PF00013">
    <property type="entry name" value="KH_1"/>
    <property type="match status" value="1"/>
</dbReference>
<dbReference type="InterPro" id="IPR027408">
    <property type="entry name" value="PNPase/RNase_PH_dom_sf"/>
</dbReference>
<keyword evidence="5 7" id="KW-0694">RNA-binding</keyword>
<dbReference type="EC" id="2.7.7.8" evidence="2"/>
<dbReference type="Gene3D" id="2.40.50.140">
    <property type="entry name" value="Nucleic acid-binding proteins"/>
    <property type="match status" value="1"/>
</dbReference>
<dbReference type="NCBIfam" id="NF008805">
    <property type="entry name" value="PRK11824.1"/>
    <property type="match status" value="1"/>
</dbReference>
<reference evidence="9 10" key="1">
    <citation type="submission" date="2023-09" db="EMBL/GenBank/DDBJ databases">
        <title>Genomes of two closely related lineages of the louse Polyplax serrata with different host specificities.</title>
        <authorList>
            <person name="Martinu J."/>
            <person name="Tarabai H."/>
            <person name="Stefka J."/>
            <person name="Hypsa V."/>
        </authorList>
    </citation>
    <scope>NUCLEOTIDE SEQUENCE [LARGE SCALE GENOMIC DNA]</scope>
    <source>
        <strain evidence="9">98ZLc_SE</strain>
    </source>
</reference>
<dbReference type="SUPFAM" id="SSF46915">
    <property type="entry name" value="Polynucleotide phosphorylase/guanosine pentaphosphate synthase (PNPase/GPSI), domain 3"/>
    <property type="match status" value="1"/>
</dbReference>
<dbReference type="PIRSF" id="PIRSF005499">
    <property type="entry name" value="PNPase"/>
    <property type="match status" value="1"/>
</dbReference>
<dbReference type="Pfam" id="PF03725">
    <property type="entry name" value="RNase_PH_C"/>
    <property type="match status" value="1"/>
</dbReference>
<evidence type="ECO:0000256" key="5">
    <source>
        <dbReference type="ARBA" id="ARBA00022884"/>
    </source>
</evidence>
<dbReference type="SMART" id="SM00322">
    <property type="entry name" value="KH"/>
    <property type="match status" value="1"/>
</dbReference>
<protein>
    <recommendedName>
        <fullName evidence="2">polyribonucleotide nucleotidyltransferase</fullName>
        <ecNumber evidence="2">2.7.7.8</ecNumber>
    </recommendedName>
    <alternativeName>
        <fullName evidence="6">Polynucleotide phosphorylase 1</fullName>
    </alternativeName>
</protein>
<dbReference type="PROSITE" id="PS50084">
    <property type="entry name" value="KH_TYPE_1"/>
    <property type="match status" value="1"/>
</dbReference>
<evidence type="ECO:0000256" key="1">
    <source>
        <dbReference type="ARBA" id="ARBA00007404"/>
    </source>
</evidence>
<dbReference type="CDD" id="cd11364">
    <property type="entry name" value="RNase_PH_PNPase_2"/>
    <property type="match status" value="1"/>
</dbReference>
<evidence type="ECO:0000313" key="9">
    <source>
        <dbReference type="EMBL" id="KAK6635293.1"/>
    </source>
</evidence>
<dbReference type="Gene3D" id="3.30.1370.10">
    <property type="entry name" value="K Homology domain, type 1"/>
    <property type="match status" value="1"/>
</dbReference>
<proteinExistence type="inferred from homology"/>
<dbReference type="InterPro" id="IPR036456">
    <property type="entry name" value="PNPase_PH_RNA-bd_sf"/>
</dbReference>
<dbReference type="SUPFAM" id="SSF54211">
    <property type="entry name" value="Ribosomal protein S5 domain 2-like"/>
    <property type="match status" value="2"/>
</dbReference>
<accession>A0ABR1B5S1</accession>
<gene>
    <name evidence="9" type="ORF">RUM44_000544</name>
</gene>
<dbReference type="InterPro" id="IPR004087">
    <property type="entry name" value="KH_dom"/>
</dbReference>
<dbReference type="Gene3D" id="3.30.230.70">
    <property type="entry name" value="GHMP Kinase, N-terminal domain"/>
    <property type="match status" value="2"/>
</dbReference>
<name>A0ABR1B5S1_POLSC</name>
<keyword evidence="3" id="KW-0808">Transferase</keyword>
<dbReference type="SUPFAM" id="SSF54791">
    <property type="entry name" value="Eukaryotic type KH-domain (KH-domain type I)"/>
    <property type="match status" value="1"/>
</dbReference>
<dbReference type="InterPro" id="IPR012340">
    <property type="entry name" value="NA-bd_OB-fold"/>
</dbReference>
<dbReference type="NCBIfam" id="TIGR03591">
    <property type="entry name" value="polynuc_phos"/>
    <property type="match status" value="1"/>
</dbReference>
<comment type="caution">
    <text evidence="9">The sequence shown here is derived from an EMBL/GenBank/DDBJ whole genome shotgun (WGS) entry which is preliminary data.</text>
</comment>
<dbReference type="Proteomes" id="UP001359485">
    <property type="component" value="Unassembled WGS sequence"/>
</dbReference>
<dbReference type="SUPFAM" id="SSF50249">
    <property type="entry name" value="Nucleic acid-binding proteins"/>
    <property type="match status" value="1"/>
</dbReference>
<dbReference type="InterPro" id="IPR012162">
    <property type="entry name" value="PNPase"/>
</dbReference>
<comment type="similarity">
    <text evidence="1">Belongs to the polyribonucleotide nucleotidyltransferase family.</text>
</comment>
<dbReference type="InterPro" id="IPR020568">
    <property type="entry name" value="Ribosomal_Su5_D2-typ_SF"/>
</dbReference>
<dbReference type="PANTHER" id="PTHR11252:SF0">
    <property type="entry name" value="POLYRIBONUCLEOTIDE NUCLEOTIDYLTRANSFERASE 1, MITOCHONDRIAL"/>
    <property type="match status" value="1"/>
</dbReference>
<dbReference type="InterPro" id="IPR015847">
    <property type="entry name" value="ExoRNase_PH_dom2"/>
</dbReference>